<reference evidence="3 4" key="1">
    <citation type="journal article" date="2004" name="Syst. Appl. Microbiol.">
        <title>Cryptoendolithic actinomycetes from antarctic sandstone rock samples: Micromonospora endolithica sp. nov. and two isolates related to Micromonospora coerulea Jensen 1932.</title>
        <authorList>
            <person name="Hirsch P."/>
            <person name="Mevs U."/>
            <person name="Kroppenstedt R.M."/>
            <person name="Schumann P."/>
            <person name="Stackebrandt E."/>
        </authorList>
    </citation>
    <scope>NUCLEOTIDE SEQUENCE [LARGE SCALE GENOMIC DNA]</scope>
    <source>
        <strain evidence="3 4">JCM 12677</strain>
    </source>
</reference>
<evidence type="ECO:0000256" key="1">
    <source>
        <dbReference type="SAM" id="MobiDB-lite"/>
    </source>
</evidence>
<accession>A0A3A9ZM49</accession>
<dbReference type="PANTHER" id="PTHR10824:SF4">
    <property type="entry name" value="ACYL-COENZYME A THIOESTERASE 1-LIKE"/>
    <property type="match status" value="1"/>
</dbReference>
<sequence length="227" mass="24060">MRVSAARRQPRESADDRPVDRPAVTPVRRRTTLLGAAAGRIATLILLLLVGTSSCVRPDHPTRIEVDRPNATADTPVRIRVTGAEPGERVVVRAEAVDRAGVTWRSTASFAADGGGTVDLGADTPVDGSYRGMDAMGLFWSMEPESGSASTGFVPPDPTASRDFVVRLDAVPARSGPAGAQIRRTWLVPGVSVATLRLDREAWSARCTDQVARVGAGYCWSAARKGA</sequence>
<evidence type="ECO:0000313" key="4">
    <source>
        <dbReference type="Proteomes" id="UP000281726"/>
    </source>
</evidence>
<dbReference type="Pfam" id="PF04775">
    <property type="entry name" value="Bile_Hydr_Trans"/>
    <property type="match status" value="1"/>
</dbReference>
<dbReference type="PANTHER" id="PTHR10824">
    <property type="entry name" value="ACYL-COENZYME A THIOESTERASE-RELATED"/>
    <property type="match status" value="1"/>
</dbReference>
<keyword evidence="4" id="KW-1185">Reference proteome</keyword>
<name>A0A3A9ZM49_9ACTN</name>
<dbReference type="EMBL" id="RBAK01000003">
    <property type="protein sequence ID" value="RKN48416.1"/>
    <property type="molecule type" value="Genomic_DNA"/>
</dbReference>
<organism evidence="3 4">
    <name type="scientific">Micromonospora endolithica</name>
    <dbReference type="NCBI Taxonomy" id="230091"/>
    <lineage>
        <taxon>Bacteria</taxon>
        <taxon>Bacillati</taxon>
        <taxon>Actinomycetota</taxon>
        <taxon>Actinomycetes</taxon>
        <taxon>Micromonosporales</taxon>
        <taxon>Micromonosporaceae</taxon>
        <taxon>Micromonospora</taxon>
    </lineage>
</organism>
<dbReference type="GO" id="GO:0006637">
    <property type="term" value="P:acyl-CoA metabolic process"/>
    <property type="evidence" value="ECO:0007669"/>
    <property type="project" value="TreeGrafter"/>
</dbReference>
<feature type="region of interest" description="Disordered" evidence="1">
    <location>
        <begin position="1"/>
        <end position="23"/>
    </location>
</feature>
<dbReference type="Proteomes" id="UP000281726">
    <property type="component" value="Unassembled WGS sequence"/>
</dbReference>
<evidence type="ECO:0000259" key="2">
    <source>
        <dbReference type="Pfam" id="PF04775"/>
    </source>
</evidence>
<comment type="caution">
    <text evidence="3">The sequence shown here is derived from an EMBL/GenBank/DDBJ whole genome shotgun (WGS) entry which is preliminary data.</text>
</comment>
<feature type="domain" description="Acyl-CoA thioester hydrolase/bile acid-CoA amino acid N-acetyltransferase" evidence="2">
    <location>
        <begin position="74"/>
        <end position="196"/>
    </location>
</feature>
<dbReference type="Gene3D" id="2.60.40.2240">
    <property type="entry name" value="Acyl-CoA thioester hydrolase/BAAT N-terminal domain"/>
    <property type="match status" value="1"/>
</dbReference>
<dbReference type="AlphaFoldDB" id="A0A3A9ZM49"/>
<gene>
    <name evidence="3" type="ORF">D7223_10455</name>
</gene>
<dbReference type="OrthoDB" id="4819815at2"/>
<dbReference type="InterPro" id="IPR006862">
    <property type="entry name" value="Thio_Ohase/aa_AcTrfase"/>
</dbReference>
<feature type="compositionally biased region" description="Basic and acidic residues" evidence="1">
    <location>
        <begin position="9"/>
        <end position="20"/>
    </location>
</feature>
<evidence type="ECO:0000313" key="3">
    <source>
        <dbReference type="EMBL" id="RKN48416.1"/>
    </source>
</evidence>
<proteinExistence type="predicted"/>
<dbReference type="GO" id="GO:0047617">
    <property type="term" value="F:fatty acyl-CoA hydrolase activity"/>
    <property type="evidence" value="ECO:0007669"/>
    <property type="project" value="TreeGrafter"/>
</dbReference>
<protein>
    <recommendedName>
        <fullName evidence="2">Acyl-CoA thioester hydrolase/bile acid-CoA amino acid N-acetyltransferase domain-containing protein</fullName>
    </recommendedName>
</protein>
<dbReference type="InterPro" id="IPR042490">
    <property type="entry name" value="Thio_Ohase/BAAT_N"/>
</dbReference>
<dbReference type="GO" id="GO:0006631">
    <property type="term" value="P:fatty acid metabolic process"/>
    <property type="evidence" value="ECO:0007669"/>
    <property type="project" value="TreeGrafter"/>
</dbReference>